<evidence type="ECO:0000256" key="2">
    <source>
        <dbReference type="ARBA" id="ARBA00023125"/>
    </source>
</evidence>
<dbReference type="SMART" id="SM00389">
    <property type="entry name" value="HOX"/>
    <property type="match status" value="1"/>
</dbReference>
<dbReference type="GO" id="GO:0003677">
    <property type="term" value="F:DNA binding"/>
    <property type="evidence" value="ECO:0007669"/>
    <property type="project" value="UniProtKB-UniRule"/>
</dbReference>
<dbReference type="GO" id="GO:0005634">
    <property type="term" value="C:nucleus"/>
    <property type="evidence" value="ECO:0007669"/>
    <property type="project" value="UniProtKB-SubCell"/>
</dbReference>
<evidence type="ECO:0000256" key="6">
    <source>
        <dbReference type="RuleBase" id="RU000682"/>
    </source>
</evidence>
<dbReference type="PANTHER" id="PTHR15467:SF9">
    <property type="entry name" value="HOMEOBOX DOMAIN-CONTAINING PROTEIN"/>
    <property type="match status" value="1"/>
</dbReference>
<dbReference type="InterPro" id="IPR001356">
    <property type="entry name" value="HD"/>
</dbReference>
<feature type="domain" description="Homeobox" evidence="8">
    <location>
        <begin position="252"/>
        <end position="312"/>
    </location>
</feature>
<keyword evidence="10" id="KW-1185">Reference proteome</keyword>
<dbReference type="PANTHER" id="PTHR15467">
    <property type="entry name" value="ZINC-FINGERS AND HOMEOBOXES RELATED"/>
    <property type="match status" value="1"/>
</dbReference>
<accession>A0A7J7GA56</accession>
<dbReference type="Pfam" id="PF15697">
    <property type="entry name" value="DUF4666"/>
    <property type="match status" value="2"/>
</dbReference>
<reference evidence="9 10" key="2">
    <citation type="submission" date="2020-07" db="EMBL/GenBank/DDBJ databases">
        <title>Genome assembly of wild tea tree DASZ reveals pedigree and selection history of tea varieties.</title>
        <authorList>
            <person name="Zhang W."/>
        </authorList>
    </citation>
    <scope>NUCLEOTIDE SEQUENCE [LARGE SCALE GENOMIC DNA]</scope>
    <source>
        <strain evidence="10">cv. G240</strain>
        <tissue evidence="9">Leaf</tissue>
    </source>
</reference>
<keyword evidence="4 5" id="KW-0539">Nucleus</keyword>
<comment type="caution">
    <text evidence="9">The sequence shown here is derived from an EMBL/GenBank/DDBJ whole genome shotgun (WGS) entry which is preliminary data.</text>
</comment>
<keyword evidence="2 5" id="KW-0238">DNA-binding</keyword>
<evidence type="ECO:0000259" key="8">
    <source>
        <dbReference type="PROSITE" id="PS50071"/>
    </source>
</evidence>
<feature type="compositionally biased region" description="Acidic residues" evidence="7">
    <location>
        <begin position="132"/>
        <end position="141"/>
    </location>
</feature>
<dbReference type="Gene3D" id="1.10.10.60">
    <property type="entry name" value="Homeodomain-like"/>
    <property type="match status" value="1"/>
</dbReference>
<feature type="region of interest" description="Disordered" evidence="7">
    <location>
        <begin position="23"/>
        <end position="79"/>
    </location>
</feature>
<evidence type="ECO:0000313" key="10">
    <source>
        <dbReference type="Proteomes" id="UP000593564"/>
    </source>
</evidence>
<feature type="region of interest" description="Disordered" evidence="7">
    <location>
        <begin position="132"/>
        <end position="158"/>
    </location>
</feature>
<dbReference type="SUPFAM" id="SSF46689">
    <property type="entry name" value="Homeodomain-like"/>
    <property type="match status" value="1"/>
</dbReference>
<reference evidence="10" key="1">
    <citation type="journal article" date="2020" name="Nat. Commun.">
        <title>Genome assembly of wild tea tree DASZ reveals pedigree and selection history of tea varieties.</title>
        <authorList>
            <person name="Zhang W."/>
            <person name="Zhang Y."/>
            <person name="Qiu H."/>
            <person name="Guo Y."/>
            <person name="Wan H."/>
            <person name="Zhang X."/>
            <person name="Scossa F."/>
            <person name="Alseekh S."/>
            <person name="Zhang Q."/>
            <person name="Wang P."/>
            <person name="Xu L."/>
            <person name="Schmidt M.H."/>
            <person name="Jia X."/>
            <person name="Li D."/>
            <person name="Zhu A."/>
            <person name="Guo F."/>
            <person name="Chen W."/>
            <person name="Ni D."/>
            <person name="Usadel B."/>
            <person name="Fernie A.R."/>
            <person name="Wen W."/>
        </authorList>
    </citation>
    <scope>NUCLEOTIDE SEQUENCE [LARGE SCALE GENOMIC DNA]</scope>
    <source>
        <strain evidence="10">cv. G240</strain>
    </source>
</reference>
<dbReference type="InterPro" id="IPR009057">
    <property type="entry name" value="Homeodomain-like_sf"/>
</dbReference>
<feature type="DNA-binding region" description="Homeobox" evidence="5">
    <location>
        <begin position="254"/>
        <end position="313"/>
    </location>
</feature>
<evidence type="ECO:0000256" key="7">
    <source>
        <dbReference type="SAM" id="MobiDB-lite"/>
    </source>
</evidence>
<evidence type="ECO:0000256" key="1">
    <source>
        <dbReference type="ARBA" id="ARBA00004123"/>
    </source>
</evidence>
<evidence type="ECO:0000256" key="3">
    <source>
        <dbReference type="ARBA" id="ARBA00023155"/>
    </source>
</evidence>
<evidence type="ECO:0000256" key="4">
    <source>
        <dbReference type="ARBA" id="ARBA00023242"/>
    </source>
</evidence>
<dbReference type="InterPro" id="IPR031421">
    <property type="entry name" value="DUF4666"/>
</dbReference>
<dbReference type="AlphaFoldDB" id="A0A7J7GA56"/>
<organism evidence="9 10">
    <name type="scientific">Camellia sinensis</name>
    <name type="common">Tea plant</name>
    <name type="synonym">Thea sinensis</name>
    <dbReference type="NCBI Taxonomy" id="4442"/>
    <lineage>
        <taxon>Eukaryota</taxon>
        <taxon>Viridiplantae</taxon>
        <taxon>Streptophyta</taxon>
        <taxon>Embryophyta</taxon>
        <taxon>Tracheophyta</taxon>
        <taxon>Spermatophyta</taxon>
        <taxon>Magnoliopsida</taxon>
        <taxon>eudicotyledons</taxon>
        <taxon>Gunneridae</taxon>
        <taxon>Pentapetalae</taxon>
        <taxon>asterids</taxon>
        <taxon>Ericales</taxon>
        <taxon>Theaceae</taxon>
        <taxon>Camellia</taxon>
    </lineage>
</organism>
<comment type="subcellular location">
    <subcellularLocation>
        <location evidence="1 5 6">Nucleus</location>
    </subcellularLocation>
</comment>
<gene>
    <name evidence="9" type="ORF">HYC85_027447</name>
</gene>
<evidence type="ECO:0000313" key="9">
    <source>
        <dbReference type="EMBL" id="KAF5936318.1"/>
    </source>
</evidence>
<protein>
    <recommendedName>
        <fullName evidence="8">Homeobox domain-containing protein</fullName>
    </recommendedName>
</protein>
<keyword evidence="3 5" id="KW-0371">Homeobox</keyword>
<dbReference type="EMBL" id="JACBKZ010000013">
    <property type="protein sequence ID" value="KAF5936318.1"/>
    <property type="molecule type" value="Genomic_DNA"/>
</dbReference>
<feature type="region of interest" description="Disordered" evidence="7">
    <location>
        <begin position="372"/>
        <end position="406"/>
    </location>
</feature>
<dbReference type="PROSITE" id="PS50071">
    <property type="entry name" value="HOMEOBOX_2"/>
    <property type="match status" value="1"/>
</dbReference>
<name>A0A7J7GA56_CAMSI</name>
<dbReference type="Proteomes" id="UP000593564">
    <property type="component" value="Unassembled WGS sequence"/>
</dbReference>
<dbReference type="CDD" id="cd00086">
    <property type="entry name" value="homeodomain"/>
    <property type="match status" value="1"/>
</dbReference>
<proteinExistence type="predicted"/>
<dbReference type="Pfam" id="PF00046">
    <property type="entry name" value="Homeodomain"/>
    <property type="match status" value="1"/>
</dbReference>
<dbReference type="GO" id="GO:0000981">
    <property type="term" value="F:DNA-binding transcription factor activity, RNA polymerase II-specific"/>
    <property type="evidence" value="ECO:0007669"/>
    <property type="project" value="TreeGrafter"/>
</dbReference>
<sequence length="527" mass="58764">MASASSFHSSMALQSLLAPHTERPMLPHLRPNLIMPRHPSSRPVITFSRRRNNPNTPITSSKKKKQRLPQNDAAEEDDLDADAIELLFSQLEEDLKNDDKSLDDDDGEILEEDLVMLERELAEALGDDELLGAFDSLEDDEVNKAEDNDGEEEEEEPVKLKNWQIRRLAYALKNGRRKTSIKNLAADVCLDRAVVLQLLRDPPPSLLLMSAALPDKPISEPESKPLEEVSSETAADVAQPEAMVNLPVHVMQKSWSARKRLKKVQVETLERVFDRTKRPTNAMISSIVHVTNLPRKKVVKWFEDKRAEHGVPDHRLPYQRSAPETVMASLQRSAVSFRRQGSSGLIWEDKYLSGDLSVMKHRQEANKEFGGLRKCQSDGSTTVVKMDSSRPSGVKPIASKTIDPPPSPKPSGCWFCPIFSKPTSTPHSKLGNKKRQGSSGLVWDDKLLLENMSQNVDQRELRHCQSTVAGIGMIEHGGSNGSVPSIFARSFSMQAVNLRTLKAFGSRIVSKNGKPPTAMKPKMKNQG</sequence>
<evidence type="ECO:0000256" key="5">
    <source>
        <dbReference type="PROSITE-ProRule" id="PRU00108"/>
    </source>
</evidence>